<dbReference type="Gene3D" id="3.30.70.1230">
    <property type="entry name" value="Nucleotide cyclase"/>
    <property type="match status" value="1"/>
</dbReference>
<dbReference type="Gene3D" id="3.40.50.300">
    <property type="entry name" value="P-loop containing nucleotide triphosphate hydrolases"/>
    <property type="match status" value="1"/>
</dbReference>
<dbReference type="SUPFAM" id="SSF55073">
    <property type="entry name" value="Nucleotide cyclase"/>
    <property type="match status" value="1"/>
</dbReference>
<evidence type="ECO:0000256" key="1">
    <source>
        <dbReference type="ARBA" id="ARBA00022741"/>
    </source>
</evidence>
<accession>A0A0S7YI46</accession>
<dbReference type="Pfam" id="PF14938">
    <property type="entry name" value="SNAP"/>
    <property type="match status" value="1"/>
</dbReference>
<feature type="repeat" description="TPR" evidence="3">
    <location>
        <begin position="912"/>
        <end position="945"/>
    </location>
</feature>
<dbReference type="PROSITE" id="PS50005">
    <property type="entry name" value="TPR"/>
    <property type="match status" value="5"/>
</dbReference>
<dbReference type="CDD" id="cd07302">
    <property type="entry name" value="CHD"/>
    <property type="match status" value="1"/>
</dbReference>
<gene>
    <name evidence="5" type="ORF">AMJ52_01960</name>
</gene>
<dbReference type="GO" id="GO:0009190">
    <property type="term" value="P:cyclic nucleotide biosynthetic process"/>
    <property type="evidence" value="ECO:0007669"/>
    <property type="project" value="InterPro"/>
</dbReference>
<evidence type="ECO:0000313" key="6">
    <source>
        <dbReference type="Proteomes" id="UP000051012"/>
    </source>
</evidence>
<dbReference type="InterPro" id="IPR001054">
    <property type="entry name" value="A/G_cyclase"/>
</dbReference>
<feature type="repeat" description="TPR" evidence="3">
    <location>
        <begin position="992"/>
        <end position="1025"/>
    </location>
</feature>
<dbReference type="PROSITE" id="PS50125">
    <property type="entry name" value="GUANYLATE_CYCLASE_2"/>
    <property type="match status" value="1"/>
</dbReference>
<reference evidence="5 6" key="1">
    <citation type="journal article" date="2015" name="Microbiome">
        <title>Genomic resolution of linkages in carbon, nitrogen, and sulfur cycling among widespread estuary sediment bacteria.</title>
        <authorList>
            <person name="Baker B.J."/>
            <person name="Lazar C.S."/>
            <person name="Teske A.P."/>
            <person name="Dick G.J."/>
        </authorList>
    </citation>
    <scope>NUCLEOTIDE SEQUENCE [LARGE SCALE GENOMIC DNA]</scope>
    <source>
        <strain evidence="5">DG_78</strain>
    </source>
</reference>
<feature type="repeat" description="TPR" evidence="3">
    <location>
        <begin position="872"/>
        <end position="905"/>
    </location>
</feature>
<dbReference type="InterPro" id="IPR041664">
    <property type="entry name" value="AAA_16"/>
</dbReference>
<dbReference type="GO" id="GO:0005524">
    <property type="term" value="F:ATP binding"/>
    <property type="evidence" value="ECO:0007669"/>
    <property type="project" value="UniProtKB-KW"/>
</dbReference>
<dbReference type="InterPro" id="IPR019734">
    <property type="entry name" value="TPR_rpt"/>
</dbReference>
<dbReference type="GO" id="GO:0004016">
    <property type="term" value="F:adenylate cyclase activity"/>
    <property type="evidence" value="ECO:0007669"/>
    <property type="project" value="UniProtKB-ARBA"/>
</dbReference>
<protein>
    <recommendedName>
        <fullName evidence="4">Guanylate cyclase domain-containing protein</fullName>
    </recommendedName>
</protein>
<dbReference type="InterPro" id="IPR027417">
    <property type="entry name" value="P-loop_NTPase"/>
</dbReference>
<dbReference type="InterPro" id="IPR011990">
    <property type="entry name" value="TPR-like_helical_dom_sf"/>
</dbReference>
<feature type="domain" description="Guanylate cyclase" evidence="4">
    <location>
        <begin position="60"/>
        <end position="188"/>
    </location>
</feature>
<dbReference type="Gene3D" id="1.25.40.10">
    <property type="entry name" value="Tetratricopeptide repeat domain"/>
    <property type="match status" value="3"/>
</dbReference>
<keyword evidence="2" id="KW-0067">ATP-binding</keyword>
<dbReference type="PANTHER" id="PTHR16305:SF28">
    <property type="entry name" value="GUANYLATE CYCLASE DOMAIN-CONTAINING PROTEIN"/>
    <property type="match status" value="1"/>
</dbReference>
<dbReference type="AlphaFoldDB" id="A0A0S7YI46"/>
<dbReference type="Proteomes" id="UP000051012">
    <property type="component" value="Unassembled WGS sequence"/>
</dbReference>
<dbReference type="InterPro" id="IPR029787">
    <property type="entry name" value="Nucleotide_cyclase"/>
</dbReference>
<dbReference type="SMART" id="SM00028">
    <property type="entry name" value="TPR"/>
    <property type="match status" value="12"/>
</dbReference>
<keyword evidence="3" id="KW-0802">TPR repeat</keyword>
<organism evidence="5 6">
    <name type="scientific">candidate division TA06 bacterium DG_78</name>
    <dbReference type="NCBI Taxonomy" id="1703772"/>
    <lineage>
        <taxon>Bacteria</taxon>
        <taxon>Bacteria division TA06</taxon>
    </lineage>
</organism>
<dbReference type="EMBL" id="LJNI01000016">
    <property type="protein sequence ID" value="KPJ74075.1"/>
    <property type="molecule type" value="Genomic_DNA"/>
</dbReference>
<dbReference type="Pfam" id="PF00211">
    <property type="entry name" value="Guanylate_cyc"/>
    <property type="match status" value="1"/>
</dbReference>
<dbReference type="Pfam" id="PF13191">
    <property type="entry name" value="AAA_16"/>
    <property type="match status" value="1"/>
</dbReference>
<evidence type="ECO:0000313" key="5">
    <source>
        <dbReference type="EMBL" id="KPJ74075.1"/>
    </source>
</evidence>
<dbReference type="Pfam" id="PF13424">
    <property type="entry name" value="TPR_12"/>
    <property type="match status" value="2"/>
</dbReference>
<name>A0A0S7YI46_UNCT6</name>
<dbReference type="PATRIC" id="fig|1703772.3.peg.699"/>
<dbReference type="GO" id="GO:0005737">
    <property type="term" value="C:cytoplasm"/>
    <property type="evidence" value="ECO:0007669"/>
    <property type="project" value="TreeGrafter"/>
</dbReference>
<feature type="repeat" description="TPR" evidence="3">
    <location>
        <begin position="1032"/>
        <end position="1065"/>
    </location>
</feature>
<keyword evidence="1" id="KW-0547">Nucleotide-binding</keyword>
<evidence type="ECO:0000256" key="3">
    <source>
        <dbReference type="PROSITE-ProRule" id="PRU00339"/>
    </source>
</evidence>
<dbReference type="SUPFAM" id="SSF48452">
    <property type="entry name" value="TPR-like"/>
    <property type="match status" value="4"/>
</dbReference>
<comment type="caution">
    <text evidence="5">The sequence shown here is derived from an EMBL/GenBank/DDBJ whole genome shotgun (WGS) entry which is preliminary data.</text>
</comment>
<proteinExistence type="predicted"/>
<sequence>MKCSECGFNNPEDMKFCGQCGAALVGAAEQSTDLIQSTLPEAMRSKMLAAKVEGERRNVTVIFANVSGYTALSEKTDPEEVRELINNLFKVLIQIIYKYEGTIDKFIGDCIMVLFGAPIAHEDDPERAVYAALEIVDTLKKFNEKEKTNLFVHIAINSGVVVVGGVGSDMRMDFTVIGDTVNLASRLLKLAKDDEILVSASVFKSTRYVFEMNKLKSVVIKGKAEKVTPYRVVGMKKTPQRKRGIAELSSPLVGRIKEFSLIRSVVERISGNKAEAISLIGEAGLGKSRIIEEVRRETDGTVVWIGGKCFSYGKTVPFSVFLDQLRSYCKINELDSGPVARGKLKQQVQYFLKEKTDKYFTYLCLFLSIEVPEELKDRVKHLDPKSLRLEMYVSAKAFLKEMTKVKPVVLYFEDMHWIDPESLDLMLFLLDTLKDESIVFLFETRPEKETGFYKIRQAVQMMYKNRYTEIRLPPFIANDVTTLVQNLLKISDFPKDVLSLIIEKSEGNPFYIEEIIRSLIDQGMLKRSGESWRFISDVLLFEVPDTVEAVIRSRVDRLGHMPKEVLGCASVIGRNFPYPILFCTAKIEEINKAIEVLDRAEFIMNITKPEPMFRHILIRDVVYNGLLKKRRREIHMKTAECIEKIYKKKIEDYYEVLAYHYYNAEIYDKSYEYYHKAADQAKGLYHNDVAIKCYTRAIEVYTKIYSDDDREHMAELSEKRGDVRELKAEYDDALKDYECAFDYYKNIEKRADIKRKIGKIFFQKGEYTSAISFYEEAIKIFNHTPTSPILSEILIDYATLISEGKGDYRRSEKMIEEAFQKLDKKKEPEIYAHGLRILGNIAFRKHDYDETLRYYKKTKSILMELNDKKGIGGIYNNLGNVYCSKGELDTALEYYSRGHNTSKEIGHTIGVALALSNIGLVYQNKGKLDTALEYYKRCLIVAEEIGNKNLIGMTFNNIGTIYNAIGDFDAALDYCKRYLVISEEIGDTGGICRACLNIGVVYHRRGEFDIALDYYTRGLTISEENDFRNNIGYAYLNIGIVYKEYGKLKQAEDYYEKAEKILQETGYRIGLLEVYIELSELNILQKNYKDAQECAENAMMLAKKLGVRGYEISAIRVMGMVLSKENPEKAIDCIKQSIALAEEENATWELAICYYELAKILISIKRIDEVKEYISMAKGIFQKLLAKAWLKKAECIETEMQKLDAHMQ</sequence>
<dbReference type="GO" id="GO:0035556">
    <property type="term" value="P:intracellular signal transduction"/>
    <property type="evidence" value="ECO:0007669"/>
    <property type="project" value="InterPro"/>
</dbReference>
<evidence type="ECO:0000259" key="4">
    <source>
        <dbReference type="PROSITE" id="PS50125"/>
    </source>
</evidence>
<dbReference type="PANTHER" id="PTHR16305">
    <property type="entry name" value="TESTICULAR SOLUBLE ADENYLYL CYCLASE"/>
    <property type="match status" value="1"/>
</dbReference>
<dbReference type="SUPFAM" id="SSF52540">
    <property type="entry name" value="P-loop containing nucleoside triphosphate hydrolases"/>
    <property type="match status" value="1"/>
</dbReference>
<dbReference type="SMART" id="SM00044">
    <property type="entry name" value="CYCc"/>
    <property type="match status" value="1"/>
</dbReference>
<feature type="repeat" description="TPR" evidence="3">
    <location>
        <begin position="751"/>
        <end position="784"/>
    </location>
</feature>
<evidence type="ECO:0000256" key="2">
    <source>
        <dbReference type="ARBA" id="ARBA00022840"/>
    </source>
</evidence>